<dbReference type="PANTHER" id="PTHR42850">
    <property type="entry name" value="METALLOPHOSPHOESTERASE"/>
    <property type="match status" value="1"/>
</dbReference>
<dbReference type="InterPro" id="IPR004843">
    <property type="entry name" value="Calcineurin-like_PHP"/>
</dbReference>
<evidence type="ECO:0000313" key="3">
    <source>
        <dbReference type="EMBL" id="KAK2629130.1"/>
    </source>
</evidence>
<evidence type="ECO:0000313" key="4">
    <source>
        <dbReference type="Proteomes" id="UP001285354"/>
    </source>
</evidence>
<organism evidence="3 4">
    <name type="scientific">Diplocarpon rosae</name>
    <dbReference type="NCBI Taxonomy" id="946125"/>
    <lineage>
        <taxon>Eukaryota</taxon>
        <taxon>Fungi</taxon>
        <taxon>Dikarya</taxon>
        <taxon>Ascomycota</taxon>
        <taxon>Pezizomycotina</taxon>
        <taxon>Leotiomycetes</taxon>
        <taxon>Helotiales</taxon>
        <taxon>Drepanopezizaceae</taxon>
        <taxon>Diplocarpon</taxon>
    </lineage>
</organism>
<keyword evidence="1" id="KW-0472">Membrane</keyword>
<keyword evidence="1" id="KW-0812">Transmembrane</keyword>
<feature type="transmembrane region" description="Helical" evidence="1">
    <location>
        <begin position="25"/>
        <end position="44"/>
    </location>
</feature>
<dbReference type="SUPFAM" id="SSF56300">
    <property type="entry name" value="Metallo-dependent phosphatases"/>
    <property type="match status" value="1"/>
</dbReference>
<keyword evidence="1" id="KW-1133">Transmembrane helix</keyword>
<name>A0AAD9WF74_9HELO</name>
<dbReference type="Gene3D" id="3.60.21.10">
    <property type="match status" value="1"/>
</dbReference>
<dbReference type="PANTHER" id="PTHR42850:SF4">
    <property type="entry name" value="ZINC-DEPENDENT ENDOPOLYPHOSPHATASE"/>
    <property type="match status" value="1"/>
</dbReference>
<evidence type="ECO:0000259" key="2">
    <source>
        <dbReference type="Pfam" id="PF00149"/>
    </source>
</evidence>
<dbReference type="EMBL" id="JAUBYV010000002">
    <property type="protein sequence ID" value="KAK2629130.1"/>
    <property type="molecule type" value="Genomic_DNA"/>
</dbReference>
<dbReference type="AlphaFoldDB" id="A0AAD9WF74"/>
<proteinExistence type="predicted"/>
<keyword evidence="4" id="KW-1185">Reference proteome</keyword>
<reference evidence="3" key="1">
    <citation type="submission" date="2023-06" db="EMBL/GenBank/DDBJ databases">
        <title>Draft genome of Marssonina rosae.</title>
        <authorList>
            <person name="Cheng Q."/>
        </authorList>
    </citation>
    <scope>NUCLEOTIDE SEQUENCE</scope>
    <source>
        <strain evidence="3">R4</strain>
    </source>
</reference>
<dbReference type="InterPro" id="IPR050126">
    <property type="entry name" value="Ap4A_hydrolase"/>
</dbReference>
<dbReference type="GO" id="GO:0000298">
    <property type="term" value="F:endopolyphosphatase activity"/>
    <property type="evidence" value="ECO:0007669"/>
    <property type="project" value="TreeGrafter"/>
</dbReference>
<feature type="domain" description="Calcineurin-like phosphoesterase" evidence="2">
    <location>
        <begin position="107"/>
        <end position="196"/>
    </location>
</feature>
<dbReference type="InterPro" id="IPR029052">
    <property type="entry name" value="Metallo-depent_PP-like"/>
</dbReference>
<comment type="caution">
    <text evidence="3">The sequence shown here is derived from an EMBL/GenBank/DDBJ whole genome shotgun (WGS) entry which is preliminary data.</text>
</comment>
<gene>
    <name evidence="3" type="ORF">QTJ16_002233</name>
</gene>
<dbReference type="Proteomes" id="UP001285354">
    <property type="component" value="Unassembled WGS sequence"/>
</dbReference>
<dbReference type="GO" id="GO:0006798">
    <property type="term" value="P:polyphosphate catabolic process"/>
    <property type="evidence" value="ECO:0007669"/>
    <property type="project" value="TreeGrafter"/>
</dbReference>
<protein>
    <recommendedName>
        <fullName evidence="2">Calcineurin-like phosphoesterase domain-containing protein</fullName>
    </recommendedName>
</protein>
<accession>A0AAD9WF74</accession>
<dbReference type="GO" id="GO:0016791">
    <property type="term" value="F:phosphatase activity"/>
    <property type="evidence" value="ECO:0007669"/>
    <property type="project" value="TreeGrafter"/>
</dbReference>
<sequence>MPPTLPQHQKEPVAATTASRSRRPVFAGLAAFSFFFCLVFVLSLRRSEFIQVKWKGAEGTSNSPELAPLTAEQYDPGQRSSFSDIIQLMDLPSTYIPETGKHRHSGRLVVVGDVHGMKDELQALLDKVKFNKKHDHLILAGDMISKGPDSPGVVDLAMSLGATGVRGNHEDGVILADAEMNHKYMGTGSPDTSEDEDREQHEVKLERLGHGDHNDRALVKALGHKRMKWLKKCPVILRVGKLGSLGEVVVVHAGLAPGVELKKQDPVMVMSMRTIDKGGVPSDGRNGIGWMKVFLQSRELSGQG</sequence>
<dbReference type="Pfam" id="PF00149">
    <property type="entry name" value="Metallophos"/>
    <property type="match status" value="1"/>
</dbReference>
<dbReference type="GO" id="GO:0005737">
    <property type="term" value="C:cytoplasm"/>
    <property type="evidence" value="ECO:0007669"/>
    <property type="project" value="TreeGrafter"/>
</dbReference>
<evidence type="ECO:0000256" key="1">
    <source>
        <dbReference type="SAM" id="Phobius"/>
    </source>
</evidence>